<dbReference type="RefSeq" id="WP_184507424.1">
    <property type="nucleotide sequence ID" value="NZ_JACHVT010000001.1"/>
</dbReference>
<reference evidence="10 11" key="1">
    <citation type="submission" date="2020-08" db="EMBL/GenBank/DDBJ databases">
        <title>Genomic Encyclopedia of Type Strains, Phase IV (KMG-V): Genome sequencing to study the core and pangenomes of soil and plant-associated prokaryotes.</title>
        <authorList>
            <person name="Whitman W."/>
        </authorList>
    </citation>
    <scope>NUCLEOTIDE SEQUENCE [LARGE SCALE GENOMIC DNA]</scope>
    <source>
        <strain evidence="10 11">B3ACCR2</strain>
    </source>
</reference>
<comment type="similarity">
    <text evidence="7">Belongs to the IspG family.</text>
</comment>
<evidence type="ECO:0000256" key="4">
    <source>
        <dbReference type="ARBA" id="ARBA00023004"/>
    </source>
</evidence>
<dbReference type="Pfam" id="PF04551">
    <property type="entry name" value="GcpE"/>
    <property type="match status" value="1"/>
</dbReference>
<dbReference type="GO" id="GO:0005506">
    <property type="term" value="F:iron ion binding"/>
    <property type="evidence" value="ECO:0007669"/>
    <property type="project" value="InterPro"/>
</dbReference>
<dbReference type="PANTHER" id="PTHR30454">
    <property type="entry name" value="4-HYDROXY-3-METHYLBUT-2-EN-1-YL DIPHOSPHATE SYNTHASE"/>
    <property type="match status" value="1"/>
</dbReference>
<dbReference type="FunFam" id="3.20.20.20:FF:000001">
    <property type="entry name" value="4-hydroxy-3-methylbut-2-en-1-yl diphosphate synthase (flavodoxin)"/>
    <property type="match status" value="1"/>
</dbReference>
<dbReference type="PANTHER" id="PTHR30454:SF0">
    <property type="entry name" value="4-HYDROXY-3-METHYLBUT-2-EN-1-YL DIPHOSPHATE SYNTHASE (FERREDOXIN), CHLOROPLASTIC"/>
    <property type="match status" value="1"/>
</dbReference>
<dbReference type="GO" id="GO:0141197">
    <property type="term" value="F:4-hydroxy-3-methylbut-2-enyl-diphosphate synthase activity (flavodoxin)"/>
    <property type="evidence" value="ECO:0007669"/>
    <property type="project" value="UniProtKB-EC"/>
</dbReference>
<dbReference type="SUPFAM" id="SSF56014">
    <property type="entry name" value="Nitrite and sulphite reductase 4Fe-4S domain-like"/>
    <property type="match status" value="1"/>
</dbReference>
<comment type="function">
    <text evidence="7">Converts 2C-methyl-D-erythritol 2,4-cyclodiphosphate (ME-2,4cPP) into 1-hydroxy-2-methyl-2-(E)-butenyl 4-diphosphate.</text>
</comment>
<organism evidence="10 11">
    <name type="scientific">Terracoccus luteus</name>
    <dbReference type="NCBI Taxonomy" id="53356"/>
    <lineage>
        <taxon>Bacteria</taxon>
        <taxon>Bacillati</taxon>
        <taxon>Actinomycetota</taxon>
        <taxon>Actinomycetes</taxon>
        <taxon>Micrococcales</taxon>
        <taxon>Intrasporangiaceae</taxon>
        <taxon>Terracoccus</taxon>
    </lineage>
</organism>
<protein>
    <recommendedName>
        <fullName evidence="7">4-hydroxy-3-methylbut-2-en-1-yl diphosphate synthase (flavodoxin)</fullName>
        <ecNumber evidence="7">1.17.7.3</ecNumber>
    </recommendedName>
    <alternativeName>
        <fullName evidence="7">1-hydroxy-2-methyl-2-(E)-butenyl 4-diphosphate synthase</fullName>
    </alternativeName>
</protein>
<dbReference type="GO" id="GO:0016114">
    <property type="term" value="P:terpenoid biosynthetic process"/>
    <property type="evidence" value="ECO:0007669"/>
    <property type="project" value="InterPro"/>
</dbReference>
<dbReference type="AlphaFoldDB" id="A0A839PWM2"/>
<dbReference type="HAMAP" id="MF_00159">
    <property type="entry name" value="IspG"/>
    <property type="match status" value="1"/>
</dbReference>
<dbReference type="InterPro" id="IPR058578">
    <property type="entry name" value="IspG_TIM"/>
</dbReference>
<dbReference type="NCBIfam" id="NF001540">
    <property type="entry name" value="PRK00366.1"/>
    <property type="match status" value="1"/>
</dbReference>
<sequence>MSVSLGMPPLPPPVLAPRRPTRQIQVGKVGVGSDFPVSVQSMTTTPTTDINATLQQIAELTASGCDIVRVACPSQDDADALPAIARKSQIPVIADIHFQPKYVYAAIDAGCAAVRVNPGNIRQFDDQVKEIARAAKDAGVSIRIGVNAGSLDKRIMEKYGKATPEALVESAVWEASLFEEHDFHDFKISVKHNDPVVMVRAYELLAERGDWPLHLGVTEAGPAFQGTIKSATAFGALLSKGIGDTIRVSLSAPPVEEVKVGNQILQSLNLRPRKLEIVSCPSCGRAQVDVYTLADQVTAGLEGMTVPLRVAVMGCVVNGPGEAREADLGVASGNGKGQIFVKGEVIKTVPESQIVETLIEEAMRLAEEMGEPVDEESAGTPSVTVG</sequence>
<dbReference type="SUPFAM" id="SSF51717">
    <property type="entry name" value="Dihydropteroate synthetase-like"/>
    <property type="match status" value="1"/>
</dbReference>
<comment type="pathway">
    <text evidence="7">Isoprenoid biosynthesis; isopentenyl diphosphate biosynthesis via DXP pathway; isopentenyl diphosphate from 1-deoxy-D-xylulose 5-phosphate: step 5/6.</text>
</comment>
<keyword evidence="2 7" id="KW-0479">Metal-binding</keyword>
<comment type="catalytic activity">
    <reaction evidence="7">
        <text>(2E)-4-hydroxy-3-methylbut-2-enyl diphosphate + oxidized [flavodoxin] + H2O + 2 H(+) = 2-C-methyl-D-erythritol 2,4-cyclic diphosphate + reduced [flavodoxin]</text>
        <dbReference type="Rhea" id="RHEA:43604"/>
        <dbReference type="Rhea" id="RHEA-COMP:10622"/>
        <dbReference type="Rhea" id="RHEA-COMP:10623"/>
        <dbReference type="ChEBI" id="CHEBI:15377"/>
        <dbReference type="ChEBI" id="CHEBI:15378"/>
        <dbReference type="ChEBI" id="CHEBI:57618"/>
        <dbReference type="ChEBI" id="CHEBI:58210"/>
        <dbReference type="ChEBI" id="CHEBI:58483"/>
        <dbReference type="ChEBI" id="CHEBI:128753"/>
        <dbReference type="EC" id="1.17.7.3"/>
    </reaction>
</comment>
<dbReference type="PIRSF" id="PIRSF004640">
    <property type="entry name" value="IspG"/>
    <property type="match status" value="1"/>
</dbReference>
<evidence type="ECO:0000256" key="2">
    <source>
        <dbReference type="ARBA" id="ARBA00022723"/>
    </source>
</evidence>
<evidence type="ECO:0000259" key="8">
    <source>
        <dbReference type="Pfam" id="PF04551"/>
    </source>
</evidence>
<dbReference type="Gene3D" id="3.30.413.10">
    <property type="entry name" value="Sulfite Reductase Hemoprotein, domain 1"/>
    <property type="match status" value="1"/>
</dbReference>
<dbReference type="Gene3D" id="3.20.20.20">
    <property type="entry name" value="Dihydropteroate synthase-like"/>
    <property type="match status" value="1"/>
</dbReference>
<evidence type="ECO:0000313" key="11">
    <source>
        <dbReference type="Proteomes" id="UP000590811"/>
    </source>
</evidence>
<evidence type="ECO:0000256" key="1">
    <source>
        <dbReference type="ARBA" id="ARBA00022485"/>
    </source>
</evidence>
<dbReference type="NCBIfam" id="TIGR00612">
    <property type="entry name" value="ispG_gcpE"/>
    <property type="match status" value="1"/>
</dbReference>
<dbReference type="Proteomes" id="UP000590811">
    <property type="component" value="Unassembled WGS sequence"/>
</dbReference>
<dbReference type="InterPro" id="IPR045854">
    <property type="entry name" value="NO2/SO3_Rdtase_4Fe4S_sf"/>
</dbReference>
<feature type="binding site" evidence="7">
    <location>
        <position position="322"/>
    </location>
    <ligand>
        <name>[4Fe-4S] cluster</name>
        <dbReference type="ChEBI" id="CHEBI:49883"/>
    </ligand>
</feature>
<feature type="domain" description="IspG C-terminal" evidence="9">
    <location>
        <begin position="276"/>
        <end position="362"/>
    </location>
</feature>
<keyword evidence="3 7" id="KW-0560">Oxidoreductase</keyword>
<dbReference type="InterPro" id="IPR016425">
    <property type="entry name" value="IspG_bac"/>
</dbReference>
<name>A0A839PWM2_9MICO</name>
<keyword evidence="5 7" id="KW-0411">Iron-sulfur</keyword>
<dbReference type="GO" id="GO:0046429">
    <property type="term" value="F:4-hydroxy-3-methylbut-2-en-1-yl diphosphate synthase activity (ferredoxin)"/>
    <property type="evidence" value="ECO:0007669"/>
    <property type="project" value="UniProtKB-UniRule"/>
</dbReference>
<feature type="binding site" evidence="7">
    <location>
        <position position="283"/>
    </location>
    <ligand>
        <name>[4Fe-4S] cluster</name>
        <dbReference type="ChEBI" id="CHEBI:49883"/>
    </ligand>
</feature>
<keyword evidence="4 7" id="KW-0408">Iron</keyword>
<comment type="caution">
    <text evidence="10">The sequence shown here is derived from an EMBL/GenBank/DDBJ whole genome shotgun (WGS) entry which is preliminary data.</text>
</comment>
<evidence type="ECO:0000256" key="7">
    <source>
        <dbReference type="HAMAP-Rule" id="MF_00159"/>
    </source>
</evidence>
<accession>A0A839PWM2</accession>
<keyword evidence="6 7" id="KW-0414">Isoprene biosynthesis</keyword>
<dbReference type="GO" id="GO:0051539">
    <property type="term" value="F:4 iron, 4 sulfur cluster binding"/>
    <property type="evidence" value="ECO:0007669"/>
    <property type="project" value="UniProtKB-UniRule"/>
</dbReference>
<evidence type="ECO:0000256" key="5">
    <source>
        <dbReference type="ARBA" id="ARBA00023014"/>
    </source>
</evidence>
<keyword evidence="1 7" id="KW-0004">4Fe-4S</keyword>
<dbReference type="EC" id="1.17.7.3" evidence="7"/>
<dbReference type="GO" id="GO:0019288">
    <property type="term" value="P:isopentenyl diphosphate biosynthetic process, methylerythritol 4-phosphate pathway"/>
    <property type="evidence" value="ECO:0007669"/>
    <property type="project" value="UniProtKB-UniRule"/>
</dbReference>
<evidence type="ECO:0000256" key="3">
    <source>
        <dbReference type="ARBA" id="ARBA00023002"/>
    </source>
</evidence>
<feature type="binding site" evidence="7">
    <location>
        <position position="280"/>
    </location>
    <ligand>
        <name>[4Fe-4S] cluster</name>
        <dbReference type="ChEBI" id="CHEBI:49883"/>
    </ligand>
</feature>
<dbReference type="EMBL" id="JACHVT010000001">
    <property type="protein sequence ID" value="MBB2985192.1"/>
    <property type="molecule type" value="Genomic_DNA"/>
</dbReference>
<dbReference type="InterPro" id="IPR011005">
    <property type="entry name" value="Dihydropteroate_synth-like_sf"/>
</dbReference>
<feature type="binding site" evidence="7">
    <location>
        <position position="315"/>
    </location>
    <ligand>
        <name>[4Fe-4S] cluster</name>
        <dbReference type="ChEBI" id="CHEBI:49883"/>
    </ligand>
</feature>
<feature type="domain" description="IspG TIM-barrel" evidence="8">
    <location>
        <begin position="21"/>
        <end position="261"/>
    </location>
</feature>
<gene>
    <name evidence="7" type="primary">ispG</name>
    <name evidence="10" type="ORF">FHW14_000332</name>
</gene>
<proteinExistence type="inferred from homology"/>
<dbReference type="UniPathway" id="UPA00056">
    <property type="reaction ID" value="UER00096"/>
</dbReference>
<evidence type="ECO:0000313" key="10">
    <source>
        <dbReference type="EMBL" id="MBB2985192.1"/>
    </source>
</evidence>
<dbReference type="FunFam" id="3.30.413.10:FF:000001">
    <property type="entry name" value="4-hydroxy-3-methylbut-2-en-1-yl diphosphate synthase (flavodoxin)"/>
    <property type="match status" value="1"/>
</dbReference>
<evidence type="ECO:0000259" key="9">
    <source>
        <dbReference type="Pfam" id="PF26540"/>
    </source>
</evidence>
<dbReference type="InterPro" id="IPR058579">
    <property type="entry name" value="IspG_C"/>
</dbReference>
<dbReference type="InterPro" id="IPR004588">
    <property type="entry name" value="IspG_bac-typ"/>
</dbReference>
<comment type="cofactor">
    <cofactor evidence="7">
        <name>[4Fe-4S] cluster</name>
        <dbReference type="ChEBI" id="CHEBI:49883"/>
    </cofactor>
    <text evidence="7">Binds 1 [4Fe-4S] cluster.</text>
</comment>
<dbReference type="Pfam" id="PF26540">
    <property type="entry name" value="GcpE_C"/>
    <property type="match status" value="1"/>
</dbReference>
<evidence type="ECO:0000256" key="6">
    <source>
        <dbReference type="ARBA" id="ARBA00023229"/>
    </source>
</evidence>